<organism evidence="1">
    <name type="scientific">bioreactor metagenome</name>
    <dbReference type="NCBI Taxonomy" id="1076179"/>
    <lineage>
        <taxon>unclassified sequences</taxon>
        <taxon>metagenomes</taxon>
        <taxon>ecological metagenomes</taxon>
    </lineage>
</organism>
<dbReference type="Gene3D" id="3.40.210.10">
    <property type="entry name" value="PVUII Endonuclease, subunit A"/>
    <property type="match status" value="2"/>
</dbReference>
<accession>A0A645BV16</accession>
<comment type="caution">
    <text evidence="1">The sequence shown here is derived from an EMBL/GenBank/DDBJ whole genome shotgun (WGS) entry which is preliminary data.</text>
</comment>
<name>A0A645BV16_9ZZZZ</name>
<dbReference type="InterPro" id="IPR038402">
    <property type="entry name" value="PvuII_sf"/>
</dbReference>
<reference evidence="1" key="1">
    <citation type="submission" date="2019-08" db="EMBL/GenBank/DDBJ databases">
        <authorList>
            <person name="Kucharzyk K."/>
            <person name="Murdoch R.W."/>
            <person name="Higgins S."/>
            <person name="Loffler F."/>
        </authorList>
    </citation>
    <scope>NUCLEOTIDE SEQUENCE</scope>
</reference>
<evidence type="ECO:0000313" key="1">
    <source>
        <dbReference type="EMBL" id="MPM67073.1"/>
    </source>
</evidence>
<proteinExistence type="predicted"/>
<sequence>MKKDLTYNSEASIDSLNKKNNNFINESLSNYNSFNYYKYDSEINNCISTLKKIQDDIFKEYQVNDILSNSKIYEVITANSLGHILIPGHSGSRDARNSHGGEYEYKHFKESSSNHSWTFNDFSNTSIEKLKKAESIIFAHIDDINYPYPGRFDWYYSVPGDIMTNYLTNYTKSIQNSRKMINVSPSQIESRLNIKKIYTISNHGIYDKFLDSICNASSKLENLTGIKNLLTSNKFWELIVALKLNHQVNPEQGGREGAHDAYDIYGEPYEYKVSKSYSWSFQDISENVLNKYYNDKAIILAVVDKQQLKVESIYSASPEYVVPLLEKKLNDKKDRCKSKGTTIRRLQVSLSKSDLKRINAKKLY</sequence>
<protein>
    <submittedName>
        <fullName evidence="1">Uncharacterized protein</fullName>
    </submittedName>
</protein>
<dbReference type="AlphaFoldDB" id="A0A645BV16"/>
<gene>
    <name evidence="1" type="ORF">SDC9_113989</name>
</gene>
<dbReference type="EMBL" id="VSSQ01021466">
    <property type="protein sequence ID" value="MPM67073.1"/>
    <property type="molecule type" value="Genomic_DNA"/>
</dbReference>